<accession>A0A920CPX7</accession>
<evidence type="ECO:0000313" key="1">
    <source>
        <dbReference type="EMBL" id="GIO49166.1"/>
    </source>
</evidence>
<dbReference type="AlphaFoldDB" id="A0A920CPX7"/>
<gene>
    <name evidence="1" type="ORF">J34TS1_39310</name>
</gene>
<evidence type="ECO:0000313" key="2">
    <source>
        <dbReference type="Proteomes" id="UP000682811"/>
    </source>
</evidence>
<keyword evidence="2" id="KW-1185">Reference proteome</keyword>
<proteinExistence type="predicted"/>
<dbReference type="EMBL" id="BORT01000019">
    <property type="protein sequence ID" value="GIO49166.1"/>
    <property type="molecule type" value="Genomic_DNA"/>
</dbReference>
<protein>
    <submittedName>
        <fullName evidence="1">Uncharacterized protein</fullName>
    </submittedName>
</protein>
<name>A0A920CPX7_9BACL</name>
<dbReference type="RefSeq" id="WP_212979716.1">
    <property type="nucleotide sequence ID" value="NZ_AP025343.1"/>
</dbReference>
<reference evidence="1 2" key="1">
    <citation type="submission" date="2021-03" db="EMBL/GenBank/DDBJ databases">
        <title>Antimicrobial resistance genes in bacteria isolated from Japanese honey, and their potential for conferring macrolide and lincosamide resistance in the American foulbrood pathogen Paenibacillus larvae.</title>
        <authorList>
            <person name="Okamoto M."/>
            <person name="Kumagai M."/>
            <person name="Kanamori H."/>
            <person name="Takamatsu D."/>
        </authorList>
    </citation>
    <scope>NUCLEOTIDE SEQUENCE [LARGE SCALE GENOMIC DNA]</scope>
    <source>
        <strain evidence="1 2">J34TS1</strain>
    </source>
</reference>
<organism evidence="1 2">
    <name type="scientific">Paenibacillus azoreducens</name>
    <dbReference type="NCBI Taxonomy" id="116718"/>
    <lineage>
        <taxon>Bacteria</taxon>
        <taxon>Bacillati</taxon>
        <taxon>Bacillota</taxon>
        <taxon>Bacilli</taxon>
        <taxon>Bacillales</taxon>
        <taxon>Paenibacillaceae</taxon>
        <taxon>Paenibacillus</taxon>
    </lineage>
</organism>
<sequence length="68" mass="7610">MSVDIIEFINGAILGNQQVVVFLLSDEVYKGKAVSLNMNTFQIESLENIYEINVDEINAIYSVIKGEI</sequence>
<comment type="caution">
    <text evidence="1">The sequence shown here is derived from an EMBL/GenBank/DDBJ whole genome shotgun (WGS) entry which is preliminary data.</text>
</comment>
<dbReference type="Proteomes" id="UP000682811">
    <property type="component" value="Unassembled WGS sequence"/>
</dbReference>